<evidence type="ECO:0000313" key="4">
    <source>
        <dbReference type="EMBL" id="QDU41723.1"/>
    </source>
</evidence>
<evidence type="ECO:0000256" key="2">
    <source>
        <dbReference type="ARBA" id="ARBA00022803"/>
    </source>
</evidence>
<evidence type="ECO:0000313" key="5">
    <source>
        <dbReference type="Proteomes" id="UP000319383"/>
    </source>
</evidence>
<dbReference type="PANTHER" id="PTHR45586">
    <property type="entry name" value="TPR REPEAT-CONTAINING PROTEIN PA4667"/>
    <property type="match status" value="1"/>
</dbReference>
<dbReference type="Gene3D" id="1.25.40.10">
    <property type="entry name" value="Tetratricopeptide repeat domain"/>
    <property type="match status" value="2"/>
</dbReference>
<evidence type="ECO:0000256" key="1">
    <source>
        <dbReference type="ARBA" id="ARBA00022737"/>
    </source>
</evidence>
<gene>
    <name evidence="4" type="ORF">Mal52_01770</name>
</gene>
<keyword evidence="1" id="KW-0677">Repeat</keyword>
<dbReference type="InterPro" id="IPR019734">
    <property type="entry name" value="TPR_rpt"/>
</dbReference>
<dbReference type="PROSITE" id="PS50005">
    <property type="entry name" value="TPR"/>
    <property type="match status" value="2"/>
</dbReference>
<dbReference type="InterPro" id="IPR011990">
    <property type="entry name" value="TPR-like_helical_dom_sf"/>
</dbReference>
<dbReference type="Pfam" id="PF13432">
    <property type="entry name" value="TPR_16"/>
    <property type="match status" value="1"/>
</dbReference>
<feature type="repeat" description="TPR" evidence="3">
    <location>
        <begin position="401"/>
        <end position="434"/>
    </location>
</feature>
<keyword evidence="2 3" id="KW-0802">TPR repeat</keyword>
<reference evidence="4 5" key="1">
    <citation type="submission" date="2019-02" db="EMBL/GenBank/DDBJ databases">
        <title>Deep-cultivation of Planctomycetes and their phenomic and genomic characterization uncovers novel biology.</title>
        <authorList>
            <person name="Wiegand S."/>
            <person name="Jogler M."/>
            <person name="Boedeker C."/>
            <person name="Pinto D."/>
            <person name="Vollmers J."/>
            <person name="Rivas-Marin E."/>
            <person name="Kohn T."/>
            <person name="Peeters S.H."/>
            <person name="Heuer A."/>
            <person name="Rast P."/>
            <person name="Oberbeckmann S."/>
            <person name="Bunk B."/>
            <person name="Jeske O."/>
            <person name="Meyerdierks A."/>
            <person name="Storesund J.E."/>
            <person name="Kallscheuer N."/>
            <person name="Luecker S."/>
            <person name="Lage O.M."/>
            <person name="Pohl T."/>
            <person name="Merkel B.J."/>
            <person name="Hornburger P."/>
            <person name="Mueller R.-W."/>
            <person name="Bruemmer F."/>
            <person name="Labrenz M."/>
            <person name="Spormann A.M."/>
            <person name="Op den Camp H."/>
            <person name="Overmann J."/>
            <person name="Amann R."/>
            <person name="Jetten M.S.M."/>
            <person name="Mascher T."/>
            <person name="Medema M.H."/>
            <person name="Devos D.P."/>
            <person name="Kaster A.-K."/>
            <person name="Ovreas L."/>
            <person name="Rohde M."/>
            <person name="Galperin M.Y."/>
            <person name="Jogler C."/>
        </authorList>
    </citation>
    <scope>NUCLEOTIDE SEQUENCE [LARGE SCALE GENOMIC DNA]</scope>
    <source>
        <strain evidence="4 5">Mal52</strain>
    </source>
</reference>
<sequence length="481" mass="53609">MTFWPFRKKQVETLSLDELRARLITVASESKRRRQKWCQLYKDQVVANVDALCKIPEELASDPASINNYVQAIGEVAQCLATHCQTPELWEKLCGTSEDNPILQWNQWLDQLPERMERLEYDELITEAKSNLERAKSLGGPAARQYETFMLGRLGELLFHSGKVLEAVEPFEAALARCINSDDIEGELTYLNFLLEAHRYLGDSKQAVSTAEKLLKLQSQLGHDTNEIEKRIQLLQEGEPLCRIVCVHGGKTYEMDEITGIEEGRFGFQFVRNRMALQMASTIVQQGNELATNGQLADALEKYQQASEVDPYNPDPLYQSGVCLLELGAFAQAKNTFAEVEQLAPGWFRCRSDIWLAEALDKGTVTVEEFQLLRALDDGGLNPNEALAIAKKAADTYPGFAAFHLILGDLLSRSGNTNDAIDCYRAGLKLTPEPDLESRLLCSLAGALPKDAPERSALIERALSLKGNLTAQATARLIGLQ</sequence>
<protein>
    <submittedName>
        <fullName evidence="4">Tetratricopeptide repeat protein</fullName>
    </submittedName>
</protein>
<evidence type="ECO:0000256" key="3">
    <source>
        <dbReference type="PROSITE-ProRule" id="PRU00339"/>
    </source>
</evidence>
<dbReference type="Pfam" id="PF14559">
    <property type="entry name" value="TPR_19"/>
    <property type="match status" value="1"/>
</dbReference>
<dbReference type="KEGG" id="sdyn:Mal52_01770"/>
<dbReference type="Proteomes" id="UP000319383">
    <property type="component" value="Chromosome"/>
</dbReference>
<dbReference type="EMBL" id="CP036276">
    <property type="protein sequence ID" value="QDU41723.1"/>
    <property type="molecule type" value="Genomic_DNA"/>
</dbReference>
<keyword evidence="5" id="KW-1185">Reference proteome</keyword>
<accession>A0A517ZGX1</accession>
<dbReference type="InterPro" id="IPR051012">
    <property type="entry name" value="CellSynth/LPSAsmb/PSIAsmb"/>
</dbReference>
<dbReference type="SMART" id="SM00028">
    <property type="entry name" value="TPR"/>
    <property type="match status" value="5"/>
</dbReference>
<organism evidence="4 5">
    <name type="scientific">Symmachiella dynata</name>
    <dbReference type="NCBI Taxonomy" id="2527995"/>
    <lineage>
        <taxon>Bacteria</taxon>
        <taxon>Pseudomonadati</taxon>
        <taxon>Planctomycetota</taxon>
        <taxon>Planctomycetia</taxon>
        <taxon>Planctomycetales</taxon>
        <taxon>Planctomycetaceae</taxon>
        <taxon>Symmachiella</taxon>
    </lineage>
</organism>
<feature type="repeat" description="TPR" evidence="3">
    <location>
        <begin position="280"/>
        <end position="313"/>
    </location>
</feature>
<dbReference type="PANTHER" id="PTHR45586:SF1">
    <property type="entry name" value="LIPOPOLYSACCHARIDE ASSEMBLY PROTEIN B"/>
    <property type="match status" value="1"/>
</dbReference>
<name>A0A517ZGX1_9PLAN</name>
<dbReference type="AlphaFoldDB" id="A0A517ZGX1"/>
<proteinExistence type="predicted"/>
<dbReference type="SUPFAM" id="SSF48452">
    <property type="entry name" value="TPR-like"/>
    <property type="match status" value="1"/>
</dbReference>